<protein>
    <submittedName>
        <fullName evidence="1">Uncharacterized protein</fullName>
    </submittedName>
</protein>
<accession>A0A9R1C6Y6</accession>
<dbReference type="EMBL" id="BPUB01000001">
    <property type="protein sequence ID" value="GJG57151.1"/>
    <property type="molecule type" value="Genomic_DNA"/>
</dbReference>
<dbReference type="Proteomes" id="UP000825483">
    <property type="component" value="Unassembled WGS sequence"/>
</dbReference>
<sequence length="80" mass="8803">MEKKKKYIKPTTEVIVLHGNTTILAASLEMIAGARRWRGEVPTTGKEWGIVNAQAEAYFTHGQSASGGGNRSKGNAWEEW</sequence>
<reference evidence="1" key="1">
    <citation type="journal article" date="2022" name="Int. J. Syst. Evol. Microbiol.">
        <title>Prevotella lacticifex sp. nov., isolated from the rumen of cows.</title>
        <authorList>
            <person name="Shinkai T."/>
            <person name="Ikeyama N."/>
            <person name="Kumagai M."/>
            <person name="Ohmori H."/>
            <person name="Sakamoto M."/>
            <person name="Ohkuma M."/>
            <person name="Mitsumori M."/>
        </authorList>
    </citation>
    <scope>NUCLEOTIDE SEQUENCE</scope>
    <source>
        <strain evidence="1">R5076</strain>
    </source>
</reference>
<dbReference type="AlphaFoldDB" id="A0A9R1C6Y6"/>
<gene>
    <name evidence="1" type="ORF">PRLR5076_00020</name>
</gene>
<evidence type="ECO:0000313" key="1">
    <source>
        <dbReference type="EMBL" id="GJG57151.1"/>
    </source>
</evidence>
<keyword evidence="2" id="KW-1185">Reference proteome</keyword>
<dbReference type="RefSeq" id="WP_223927379.1">
    <property type="nucleotide sequence ID" value="NZ_BPTU01000003.1"/>
</dbReference>
<dbReference type="GeneID" id="72468055"/>
<comment type="caution">
    <text evidence="1">The sequence shown here is derived from an EMBL/GenBank/DDBJ whole genome shotgun (WGS) entry which is preliminary data.</text>
</comment>
<evidence type="ECO:0000313" key="2">
    <source>
        <dbReference type="Proteomes" id="UP000825483"/>
    </source>
</evidence>
<proteinExistence type="predicted"/>
<name>A0A9R1C6Y6_9BACT</name>
<organism evidence="1 2">
    <name type="scientific">Prevotella lacticifex</name>
    <dbReference type="NCBI Taxonomy" id="2854755"/>
    <lineage>
        <taxon>Bacteria</taxon>
        <taxon>Pseudomonadati</taxon>
        <taxon>Bacteroidota</taxon>
        <taxon>Bacteroidia</taxon>
        <taxon>Bacteroidales</taxon>
        <taxon>Prevotellaceae</taxon>
        <taxon>Prevotella</taxon>
    </lineage>
</organism>